<feature type="region of interest" description="Disordered" evidence="1">
    <location>
        <begin position="77"/>
        <end position="105"/>
    </location>
</feature>
<dbReference type="Proteomes" id="UP001163064">
    <property type="component" value="Unassembled WGS sequence"/>
</dbReference>
<dbReference type="RefSeq" id="WP_266605757.1">
    <property type="nucleotide sequence ID" value="NZ_JAPHNL010000335.1"/>
</dbReference>
<evidence type="ECO:0000313" key="3">
    <source>
        <dbReference type="Proteomes" id="UP001163064"/>
    </source>
</evidence>
<accession>A0ABT3U4F3</accession>
<name>A0ABT3U4F3_9ACTN</name>
<keyword evidence="3" id="KW-1185">Reference proteome</keyword>
<proteinExistence type="predicted"/>
<evidence type="ECO:0000313" key="2">
    <source>
        <dbReference type="EMBL" id="MCX3064196.1"/>
    </source>
</evidence>
<evidence type="ECO:0000256" key="1">
    <source>
        <dbReference type="SAM" id="MobiDB-lite"/>
    </source>
</evidence>
<sequence>MGDAADLRVSLAGQGSLVGVAATDASSDACLVNVANVTVTARVVPGVTVAALDPVLILRRGAVYYVIAVLPGAPTVTPTPAPAPDVTTDTGDSAPAPKPVTTTGTLTCHPVATATYRDGSWRSDGGSTNSFDTYQGRYAYSSFGRMTGCAFYGSKPATLSGATITKATVRLRRLSAGAYSGQRPTLRLVSQTTRPSGAPSLHESTTGPSLAVGDTDTFTLPDSWGQAMVDGTRGGLAIYVSSDDPYIRLAGRGSYSAAWTLTLYWRRTS</sequence>
<gene>
    <name evidence="2" type="ORF">OFY01_31480</name>
</gene>
<organism evidence="2 3">
    <name type="scientific">Streptomyces beihaiensis</name>
    <dbReference type="NCBI Taxonomy" id="2984495"/>
    <lineage>
        <taxon>Bacteria</taxon>
        <taxon>Bacillati</taxon>
        <taxon>Actinomycetota</taxon>
        <taxon>Actinomycetes</taxon>
        <taxon>Kitasatosporales</taxon>
        <taxon>Streptomycetaceae</taxon>
        <taxon>Streptomyces</taxon>
    </lineage>
</organism>
<protein>
    <submittedName>
        <fullName evidence="2">Uncharacterized protein</fullName>
    </submittedName>
</protein>
<reference evidence="2" key="1">
    <citation type="submission" date="2022-10" db="EMBL/GenBank/DDBJ databases">
        <title>Streptomyces beihaiensis sp. nov., a chitin degrading actinobacterium, isolated from shrimp pond soil.</title>
        <authorList>
            <person name="Xie J."/>
            <person name="Shen N."/>
        </authorList>
    </citation>
    <scope>NUCLEOTIDE SEQUENCE</scope>
    <source>
        <strain evidence="2">GXMU-J5</strain>
    </source>
</reference>
<comment type="caution">
    <text evidence="2">The sequence shown here is derived from an EMBL/GenBank/DDBJ whole genome shotgun (WGS) entry which is preliminary data.</text>
</comment>
<dbReference type="EMBL" id="JAPHNL010000335">
    <property type="protein sequence ID" value="MCX3064196.1"/>
    <property type="molecule type" value="Genomic_DNA"/>
</dbReference>